<evidence type="ECO:0000256" key="5">
    <source>
        <dbReference type="ARBA" id="ARBA00023163"/>
    </source>
</evidence>
<name>A0AAV5LWS7_9ROSI</name>
<dbReference type="AlphaFoldDB" id="A0AAV5LWS7"/>
<evidence type="ECO:0000256" key="7">
    <source>
        <dbReference type="SAM" id="MobiDB-lite"/>
    </source>
</evidence>
<dbReference type="SMART" id="SM00576">
    <property type="entry name" value="BTP"/>
    <property type="match status" value="1"/>
</dbReference>
<dbReference type="Gene3D" id="1.10.20.10">
    <property type="entry name" value="Histone, subunit A"/>
    <property type="match status" value="1"/>
</dbReference>
<evidence type="ECO:0000313" key="9">
    <source>
        <dbReference type="EMBL" id="GKV40942.1"/>
    </source>
</evidence>
<reference evidence="9 10" key="1">
    <citation type="journal article" date="2021" name="Commun. Biol.">
        <title>The genome of Shorea leprosula (Dipterocarpaceae) highlights the ecological relevance of drought in aseasonal tropical rainforests.</title>
        <authorList>
            <person name="Ng K.K.S."/>
            <person name="Kobayashi M.J."/>
            <person name="Fawcett J.A."/>
            <person name="Hatakeyama M."/>
            <person name="Paape T."/>
            <person name="Ng C.H."/>
            <person name="Ang C.C."/>
            <person name="Tnah L.H."/>
            <person name="Lee C.T."/>
            <person name="Nishiyama T."/>
            <person name="Sese J."/>
            <person name="O'Brien M.J."/>
            <person name="Copetti D."/>
            <person name="Mohd Noor M.I."/>
            <person name="Ong R.C."/>
            <person name="Putra M."/>
            <person name="Sireger I.Z."/>
            <person name="Indrioko S."/>
            <person name="Kosugi Y."/>
            <person name="Izuno A."/>
            <person name="Isagi Y."/>
            <person name="Lee S.L."/>
            <person name="Shimizu K.K."/>
        </authorList>
    </citation>
    <scope>NUCLEOTIDE SEQUENCE [LARGE SCALE GENOMIC DNA]</scope>
    <source>
        <strain evidence="9">214</strain>
    </source>
</reference>
<dbReference type="InterPro" id="IPR037818">
    <property type="entry name" value="TAF8"/>
</dbReference>
<dbReference type="CDD" id="cd08049">
    <property type="entry name" value="TAF8"/>
    <property type="match status" value="1"/>
</dbReference>
<dbReference type="GO" id="GO:0046982">
    <property type="term" value="F:protein heterodimerization activity"/>
    <property type="evidence" value="ECO:0007669"/>
    <property type="project" value="InterPro"/>
</dbReference>
<proteinExistence type="inferred from homology"/>
<dbReference type="GO" id="GO:0005669">
    <property type="term" value="C:transcription factor TFIID complex"/>
    <property type="evidence" value="ECO:0007669"/>
    <property type="project" value="InterPro"/>
</dbReference>
<accession>A0AAV5LWS7</accession>
<keyword evidence="5" id="KW-0804">Transcription</keyword>
<dbReference type="PANTHER" id="PTHR46338">
    <property type="entry name" value="TRANSCRIPTION INITIATION FACTOR TFIID SUBUNIT 8"/>
    <property type="match status" value="1"/>
</dbReference>
<keyword evidence="6" id="KW-0539">Nucleus</keyword>
<keyword evidence="10" id="KW-1185">Reference proteome</keyword>
<dbReference type="InterPro" id="IPR006565">
    <property type="entry name" value="BTP"/>
</dbReference>
<feature type="region of interest" description="Disordered" evidence="7">
    <location>
        <begin position="222"/>
        <end position="251"/>
    </location>
</feature>
<keyword evidence="4" id="KW-0805">Transcription regulation</keyword>
<dbReference type="InterPro" id="IPR019473">
    <property type="entry name" value="TFIID_su8_C"/>
</dbReference>
<feature type="domain" description="Bromodomain associated" evidence="8">
    <location>
        <begin position="26"/>
        <end position="102"/>
    </location>
</feature>
<evidence type="ECO:0000256" key="2">
    <source>
        <dbReference type="ARBA" id="ARBA00008767"/>
    </source>
</evidence>
<protein>
    <recommendedName>
        <fullName evidence="3">Transcription initiation factor TFIID subunit 8</fullName>
    </recommendedName>
</protein>
<dbReference type="Pfam" id="PF07524">
    <property type="entry name" value="Bromo_TP"/>
    <property type="match status" value="1"/>
</dbReference>
<gene>
    <name evidence="9" type="ORF">SLEP1_g48532</name>
</gene>
<comment type="caution">
    <text evidence="9">The sequence shown here is derived from an EMBL/GenBank/DDBJ whole genome shotgun (WGS) entry which is preliminary data.</text>
</comment>
<evidence type="ECO:0000256" key="6">
    <source>
        <dbReference type="ARBA" id="ARBA00023242"/>
    </source>
</evidence>
<dbReference type="Proteomes" id="UP001054252">
    <property type="component" value="Unassembled WGS sequence"/>
</dbReference>
<evidence type="ECO:0000256" key="4">
    <source>
        <dbReference type="ARBA" id="ARBA00023015"/>
    </source>
</evidence>
<evidence type="ECO:0000259" key="8">
    <source>
        <dbReference type="SMART" id="SM00576"/>
    </source>
</evidence>
<dbReference type="PANTHER" id="PTHR46338:SF1">
    <property type="entry name" value="TRANSCRIPTION INITIATION FACTOR TFIID SUBUNIT 8"/>
    <property type="match status" value="1"/>
</dbReference>
<evidence type="ECO:0000256" key="1">
    <source>
        <dbReference type="ARBA" id="ARBA00004123"/>
    </source>
</evidence>
<organism evidence="9 10">
    <name type="scientific">Rubroshorea leprosula</name>
    <dbReference type="NCBI Taxonomy" id="152421"/>
    <lineage>
        <taxon>Eukaryota</taxon>
        <taxon>Viridiplantae</taxon>
        <taxon>Streptophyta</taxon>
        <taxon>Embryophyta</taxon>
        <taxon>Tracheophyta</taxon>
        <taxon>Spermatophyta</taxon>
        <taxon>Magnoliopsida</taxon>
        <taxon>eudicotyledons</taxon>
        <taxon>Gunneridae</taxon>
        <taxon>Pentapetalae</taxon>
        <taxon>rosids</taxon>
        <taxon>malvids</taxon>
        <taxon>Malvales</taxon>
        <taxon>Dipterocarpaceae</taxon>
        <taxon>Rubroshorea</taxon>
    </lineage>
</organism>
<dbReference type="Pfam" id="PF10406">
    <property type="entry name" value="TAF8_C"/>
    <property type="match status" value="1"/>
</dbReference>
<sequence length="370" mass="40881">MSHGGVESTRGSEGERNLPPARPKADDFGREVSKIAVAQICESVGYQGFKESALDALSDIAIKYLRDLGKIASSHANLAGRTECNLFDIIRSLEDLGVSQGFSGTSEIGNCSVGSGTVKEIIEFIDSEEEIPFAQPVSYFPVIRDRKMIPSFEHMGEIPPGKHIPTWLPALPDPHTYVQTPMWNERASDPRSDKIEQAKQRRKAERALLSLQQRLVCNGLTRSSVLEDPGDGKDDQQEAGTNPFLATPLQPGKKDVSQIVLPAKLSEEAMNGNEVSVLKAFAPAIEAVRGSFSDDGDGEKKLLPEKRPAINFKFRTGKKLLGESLDLNIQKKDGRRTAIFLRDDERDDKKRRAEFILRQSIENPLDLNQS</sequence>
<evidence type="ECO:0000256" key="3">
    <source>
        <dbReference type="ARBA" id="ARBA00017307"/>
    </source>
</evidence>
<dbReference type="InterPro" id="IPR009072">
    <property type="entry name" value="Histone-fold"/>
</dbReference>
<feature type="region of interest" description="Disordered" evidence="7">
    <location>
        <begin position="1"/>
        <end position="27"/>
    </location>
</feature>
<comment type="subcellular location">
    <subcellularLocation>
        <location evidence="1">Nucleus</location>
    </subcellularLocation>
</comment>
<dbReference type="EMBL" id="BPVZ01000145">
    <property type="protein sequence ID" value="GKV40942.1"/>
    <property type="molecule type" value="Genomic_DNA"/>
</dbReference>
<evidence type="ECO:0000313" key="10">
    <source>
        <dbReference type="Proteomes" id="UP001054252"/>
    </source>
</evidence>
<comment type="similarity">
    <text evidence="2">Belongs to the TAF8 family.</text>
</comment>